<gene>
    <name evidence="1" type="ORF">GCM10023149_47360</name>
</gene>
<dbReference type="EMBL" id="BAABFT010000019">
    <property type="protein sequence ID" value="GAA4337746.1"/>
    <property type="molecule type" value="Genomic_DNA"/>
</dbReference>
<keyword evidence="2" id="KW-1185">Reference proteome</keyword>
<protein>
    <recommendedName>
        <fullName evidence="3">GLPGLI family protein</fullName>
    </recommendedName>
</protein>
<comment type="caution">
    <text evidence="1">The sequence shown here is derived from an EMBL/GenBank/DDBJ whole genome shotgun (WGS) entry which is preliminary data.</text>
</comment>
<sequence length="215" mass="25677">MKTCYLIIIYVFLAIGAKAQSITTLHVNKQIGKLRTTGVDTFVTYMDLFYGRLMLPAKDCQPSNIQYLIWKNKDRSYIQRFDDCKEYQPRPISNSFLNFVTDNYERLKKEGLLGPEFYVYDNLVFKIKPQHFDLHTSFENYLYVGINVTYRMYINHHSNYTFNIYLGKKTLKKVLNGFYLETESDGQSRNINYWRNQQTMLNKMKQLIDVEIKRQ</sequence>
<dbReference type="Proteomes" id="UP001500582">
    <property type="component" value="Unassembled WGS sequence"/>
</dbReference>
<accession>A0ABP8HD93</accession>
<evidence type="ECO:0008006" key="3">
    <source>
        <dbReference type="Google" id="ProtNLM"/>
    </source>
</evidence>
<evidence type="ECO:0000313" key="1">
    <source>
        <dbReference type="EMBL" id="GAA4337746.1"/>
    </source>
</evidence>
<reference evidence="2" key="1">
    <citation type="journal article" date="2019" name="Int. J. Syst. Evol. Microbiol.">
        <title>The Global Catalogue of Microorganisms (GCM) 10K type strain sequencing project: providing services to taxonomists for standard genome sequencing and annotation.</title>
        <authorList>
            <consortium name="The Broad Institute Genomics Platform"/>
            <consortium name="The Broad Institute Genome Sequencing Center for Infectious Disease"/>
            <person name="Wu L."/>
            <person name="Ma J."/>
        </authorList>
    </citation>
    <scope>NUCLEOTIDE SEQUENCE [LARGE SCALE GENOMIC DNA]</scope>
    <source>
        <strain evidence="2">JCM 17705</strain>
    </source>
</reference>
<proteinExistence type="predicted"/>
<organism evidence="1 2">
    <name type="scientific">Mucilaginibacter gynuensis</name>
    <dbReference type="NCBI Taxonomy" id="1302236"/>
    <lineage>
        <taxon>Bacteria</taxon>
        <taxon>Pseudomonadati</taxon>
        <taxon>Bacteroidota</taxon>
        <taxon>Sphingobacteriia</taxon>
        <taxon>Sphingobacteriales</taxon>
        <taxon>Sphingobacteriaceae</taxon>
        <taxon>Mucilaginibacter</taxon>
    </lineage>
</organism>
<evidence type="ECO:0000313" key="2">
    <source>
        <dbReference type="Proteomes" id="UP001500582"/>
    </source>
</evidence>
<name>A0ABP8HD93_9SPHI</name>
<dbReference type="RefSeq" id="WP_345213683.1">
    <property type="nucleotide sequence ID" value="NZ_BAABFT010000019.1"/>
</dbReference>